<dbReference type="Pfam" id="PF08847">
    <property type="entry name" value="Crr6"/>
    <property type="match status" value="2"/>
</dbReference>
<reference evidence="1" key="1">
    <citation type="submission" date="2021-01" db="EMBL/GenBank/DDBJ databases">
        <title>Adiantum capillus-veneris genome.</title>
        <authorList>
            <person name="Fang Y."/>
            <person name="Liao Q."/>
        </authorList>
    </citation>
    <scope>NUCLEOTIDE SEQUENCE</scope>
    <source>
        <strain evidence="1">H3</strain>
        <tissue evidence="1">Leaf</tissue>
    </source>
</reference>
<dbReference type="AlphaFoldDB" id="A0A9D4UUX0"/>
<dbReference type="GO" id="GO:0010275">
    <property type="term" value="P:NAD(P)H dehydrogenase complex assembly"/>
    <property type="evidence" value="ECO:0007669"/>
    <property type="project" value="TreeGrafter"/>
</dbReference>
<gene>
    <name evidence="1" type="ORF">GOP47_0011915</name>
</gene>
<name>A0A9D4UUX0_ADICA</name>
<organism evidence="1 2">
    <name type="scientific">Adiantum capillus-veneris</name>
    <name type="common">Maidenhair fern</name>
    <dbReference type="NCBI Taxonomy" id="13818"/>
    <lineage>
        <taxon>Eukaryota</taxon>
        <taxon>Viridiplantae</taxon>
        <taxon>Streptophyta</taxon>
        <taxon>Embryophyta</taxon>
        <taxon>Tracheophyta</taxon>
        <taxon>Polypodiopsida</taxon>
        <taxon>Polypodiidae</taxon>
        <taxon>Polypodiales</taxon>
        <taxon>Pteridineae</taxon>
        <taxon>Pteridaceae</taxon>
        <taxon>Vittarioideae</taxon>
        <taxon>Adiantum</taxon>
    </lineage>
</organism>
<sequence length="158" mass="18913">MVGFVINYEWDDMRELSKMPDVRLWFVLLDAMYPWLPVVLDWRAGELARYIAMLVPHEVVLITHFLMPTVAKRLICNLKLTYTKWKSILESVYCDFIANEEEREGLAFNPKALELLVMSKLFIVYPWLQTLEWQSLIPRCMTCYEFWVTRLMQSFSNF</sequence>
<accession>A0A9D4UUX0</accession>
<protein>
    <submittedName>
        <fullName evidence="1">Uncharacterized protein</fullName>
    </submittedName>
</protein>
<dbReference type="PANTHER" id="PTHR35724">
    <property type="entry name" value="PROTEIN CHLORORESPIRATORY REDUCTION 6, CHLOROPLASTIC"/>
    <property type="match status" value="1"/>
</dbReference>
<evidence type="ECO:0000313" key="1">
    <source>
        <dbReference type="EMBL" id="KAI5073902.1"/>
    </source>
</evidence>
<evidence type="ECO:0000313" key="2">
    <source>
        <dbReference type="Proteomes" id="UP000886520"/>
    </source>
</evidence>
<dbReference type="OrthoDB" id="1903669at2759"/>
<comment type="caution">
    <text evidence="1">The sequence shown here is derived from an EMBL/GenBank/DDBJ whole genome shotgun (WGS) entry which is preliminary data.</text>
</comment>
<proteinExistence type="predicted"/>
<keyword evidence="2" id="KW-1185">Reference proteome</keyword>
<dbReference type="PANTHER" id="PTHR35724:SF1">
    <property type="entry name" value="PROTEIN CHLORORESPIRATORY REDUCTION 6, CHLOROPLASTIC"/>
    <property type="match status" value="1"/>
</dbReference>
<dbReference type="EMBL" id="JABFUD020000011">
    <property type="protein sequence ID" value="KAI5073902.1"/>
    <property type="molecule type" value="Genomic_DNA"/>
</dbReference>
<dbReference type="Proteomes" id="UP000886520">
    <property type="component" value="Chromosome 11"/>
</dbReference>
<dbReference type="InterPro" id="IPR014946">
    <property type="entry name" value="CRR6"/>
</dbReference>